<dbReference type="GO" id="GO:0005840">
    <property type="term" value="C:ribosome"/>
    <property type="evidence" value="ECO:0007669"/>
    <property type="project" value="UniProtKB-KW"/>
</dbReference>
<name>A0A1I0FE59_9FIRM</name>
<reference evidence="3" key="1">
    <citation type="submission" date="2016-10" db="EMBL/GenBank/DDBJ databases">
        <authorList>
            <person name="Varghese N."/>
            <person name="Submissions S."/>
        </authorList>
    </citation>
    <scope>NUCLEOTIDE SEQUENCE [LARGE SCALE GENOMIC DNA]</scope>
    <source>
        <strain evidence="3">KH1P1</strain>
    </source>
</reference>
<dbReference type="SUPFAM" id="SSF55729">
    <property type="entry name" value="Acyl-CoA N-acyltransferases (Nat)"/>
    <property type="match status" value="1"/>
</dbReference>
<dbReference type="AlphaFoldDB" id="A0A1I0FE59"/>
<dbReference type="Pfam" id="PF00583">
    <property type="entry name" value="Acetyltransf_1"/>
    <property type="match status" value="1"/>
</dbReference>
<dbReference type="GO" id="GO:0016747">
    <property type="term" value="F:acyltransferase activity, transferring groups other than amino-acyl groups"/>
    <property type="evidence" value="ECO:0007669"/>
    <property type="project" value="InterPro"/>
</dbReference>
<dbReference type="InterPro" id="IPR000182">
    <property type="entry name" value="GNAT_dom"/>
</dbReference>
<feature type="domain" description="N-acetyltransferase" evidence="1">
    <location>
        <begin position="2"/>
        <end position="148"/>
    </location>
</feature>
<proteinExistence type="predicted"/>
<protein>
    <submittedName>
        <fullName evidence="2">Ribosomal protein S18 acetylase RimI</fullName>
    </submittedName>
</protein>
<dbReference type="RefSeq" id="WP_074649620.1">
    <property type="nucleotide sequence ID" value="NZ_FOIL01000025.1"/>
</dbReference>
<keyword evidence="3" id="KW-1185">Reference proteome</keyword>
<organism evidence="2 3">
    <name type="scientific">[Clostridium] aminophilum</name>
    <dbReference type="NCBI Taxonomy" id="1526"/>
    <lineage>
        <taxon>Bacteria</taxon>
        <taxon>Bacillati</taxon>
        <taxon>Bacillota</taxon>
        <taxon>Clostridia</taxon>
        <taxon>Lachnospirales</taxon>
        <taxon>Lachnospiraceae</taxon>
    </lineage>
</organism>
<evidence type="ECO:0000313" key="3">
    <source>
        <dbReference type="Proteomes" id="UP000199820"/>
    </source>
</evidence>
<keyword evidence="2" id="KW-0689">Ribosomal protein</keyword>
<dbReference type="PANTHER" id="PTHR43617:SF38">
    <property type="entry name" value="N-ACETYLTRANSFERASE DOMAIN-CONTAINING PROTEIN"/>
    <property type="match status" value="1"/>
</dbReference>
<dbReference type="Gene3D" id="3.40.630.30">
    <property type="match status" value="1"/>
</dbReference>
<dbReference type="InterPro" id="IPR050276">
    <property type="entry name" value="MshD_Acetyltransferase"/>
</dbReference>
<dbReference type="EMBL" id="FOIL01000025">
    <property type="protein sequence ID" value="SET56461.1"/>
    <property type="molecule type" value="Genomic_DNA"/>
</dbReference>
<dbReference type="Proteomes" id="UP000199820">
    <property type="component" value="Unassembled WGS sequence"/>
</dbReference>
<dbReference type="OrthoDB" id="9775804at2"/>
<dbReference type="PANTHER" id="PTHR43617">
    <property type="entry name" value="L-AMINO ACID N-ACETYLTRANSFERASE"/>
    <property type="match status" value="1"/>
</dbReference>
<dbReference type="PROSITE" id="PS51186">
    <property type="entry name" value="GNAT"/>
    <property type="match status" value="1"/>
</dbReference>
<keyword evidence="2" id="KW-0687">Ribonucleoprotein</keyword>
<gene>
    <name evidence="2" type="ORF">SAMN04487771_10256</name>
</gene>
<dbReference type="InterPro" id="IPR016181">
    <property type="entry name" value="Acyl_CoA_acyltransferase"/>
</dbReference>
<dbReference type="CDD" id="cd04301">
    <property type="entry name" value="NAT_SF"/>
    <property type="match status" value="1"/>
</dbReference>
<evidence type="ECO:0000259" key="1">
    <source>
        <dbReference type="PROSITE" id="PS51186"/>
    </source>
</evidence>
<sequence>MFEIKAINKAHITEYGDIYARAFSGEPWNDPWKVEDAVVHVRELLESGQSYGLECLLDRKVVGFILGTSMLFHYGRTFEINDLAVDPVYQRRGIAKMLMDRCLADVKEQGMVGVHLITAGEGILPAFYERYGFKKENEVILMGLELKD</sequence>
<evidence type="ECO:0000313" key="2">
    <source>
        <dbReference type="EMBL" id="SET56461.1"/>
    </source>
</evidence>
<accession>A0A1I0FE59</accession>